<dbReference type="InterPro" id="IPR052176">
    <property type="entry name" value="Glycosyl_Hydrlase_43_Enz"/>
</dbReference>
<evidence type="ECO:0000256" key="1">
    <source>
        <dbReference type="ARBA" id="ARBA00022651"/>
    </source>
</evidence>
<dbReference type="Pfam" id="PF24793">
    <property type="entry name" value="GINT1_N"/>
    <property type="match status" value="1"/>
</dbReference>
<dbReference type="InterPro" id="IPR023296">
    <property type="entry name" value="Glyco_hydro_beta-prop_sf"/>
</dbReference>
<dbReference type="PANTHER" id="PTHR43772">
    <property type="entry name" value="ENDO-1,4-BETA-XYLANASE"/>
    <property type="match status" value="1"/>
</dbReference>
<proteinExistence type="predicted"/>
<evidence type="ECO:0000259" key="3">
    <source>
        <dbReference type="Pfam" id="PF24793"/>
    </source>
</evidence>
<dbReference type="EMBL" id="VBAL01000009">
    <property type="protein sequence ID" value="TMJ06757.1"/>
    <property type="molecule type" value="Genomic_DNA"/>
</dbReference>
<reference evidence="4 5" key="1">
    <citation type="journal article" date="2019" name="Nat. Microbiol.">
        <title>Mediterranean grassland soil C-N compound turnover is dependent on rainfall and depth, and is mediated by genomically divergent microorganisms.</title>
        <authorList>
            <person name="Diamond S."/>
            <person name="Andeer P.F."/>
            <person name="Li Z."/>
            <person name="Crits-Christoph A."/>
            <person name="Burstein D."/>
            <person name="Anantharaman K."/>
            <person name="Lane K.R."/>
            <person name="Thomas B.C."/>
            <person name="Pan C."/>
            <person name="Northen T.R."/>
            <person name="Banfield J.F."/>
        </authorList>
    </citation>
    <scope>NUCLEOTIDE SEQUENCE [LARGE SCALE GENOMIC DNA]</scope>
    <source>
        <strain evidence="4">NP_4</strain>
    </source>
</reference>
<dbReference type="SUPFAM" id="SSF75005">
    <property type="entry name" value="Arabinanase/levansucrase/invertase"/>
    <property type="match status" value="1"/>
</dbReference>
<evidence type="ECO:0000256" key="2">
    <source>
        <dbReference type="ARBA" id="ARBA00023277"/>
    </source>
</evidence>
<evidence type="ECO:0000313" key="5">
    <source>
        <dbReference type="Proteomes" id="UP000319353"/>
    </source>
</evidence>
<evidence type="ECO:0000313" key="4">
    <source>
        <dbReference type="EMBL" id="TMJ06757.1"/>
    </source>
</evidence>
<gene>
    <name evidence="4" type="ORF">E6H01_00725</name>
</gene>
<dbReference type="AlphaFoldDB" id="A0A537LGC6"/>
<dbReference type="PANTHER" id="PTHR43772:SF2">
    <property type="entry name" value="PUTATIVE (AFU_ORTHOLOGUE AFUA_2G04480)-RELATED"/>
    <property type="match status" value="1"/>
</dbReference>
<dbReference type="InterPro" id="IPR056442">
    <property type="entry name" value="GINT1_N"/>
</dbReference>
<name>A0A537LGC6_9BACT</name>
<comment type="caution">
    <text evidence="4">The sequence shown here is derived from an EMBL/GenBank/DDBJ whole genome shotgun (WGS) entry which is preliminary data.</text>
</comment>
<dbReference type="Proteomes" id="UP000319353">
    <property type="component" value="Unassembled WGS sequence"/>
</dbReference>
<feature type="domain" description="Glucosamine inositolphosphorylceramide transferase 1 N-terminal" evidence="3">
    <location>
        <begin position="310"/>
        <end position="517"/>
    </location>
</feature>
<keyword evidence="1" id="KW-0858">Xylan degradation</keyword>
<keyword evidence="2" id="KW-0119">Carbohydrate metabolism</keyword>
<organism evidence="4 5">
    <name type="scientific">Candidatus Segetimicrobium genomatis</name>
    <dbReference type="NCBI Taxonomy" id="2569760"/>
    <lineage>
        <taxon>Bacteria</taxon>
        <taxon>Bacillati</taxon>
        <taxon>Candidatus Sysuimicrobiota</taxon>
        <taxon>Candidatus Sysuimicrobiia</taxon>
        <taxon>Candidatus Sysuimicrobiales</taxon>
        <taxon>Candidatus Segetimicrobiaceae</taxon>
        <taxon>Candidatus Segetimicrobium</taxon>
    </lineage>
</organism>
<sequence>MNRNAPLRLLLVTDGKTIPNWLFKCVEDVKRSGTAKFVLVLQAAFEEDRGSVRFVQQLRHALFFLYKHVDRYLFRSFLDALAPIDLHSGLPNCRVLNGADRRDALVGSQRVNTPLARMFQEERIDVVLDPFALMPDGCLDELPKYGVWSTTFGQSDDPRTQSTPAFWELIDGRPTTEAGLCVHWKGFDKKRVIYRSVAPTDRRSLSRSQNHVYWKIAGALARKIRLLWEDADAFVETLKAAAPVEGTKRPALLPGNPAMLRAGTFLVGRYLSDKWVSMLYREQWALAYQYGVGDRPVMGTFRQLIPPTDRFWADPFPIQVGTDYYIFHEELRFSTAKGSIVLTVVDDRGNSAAPTPILEKDYHLSYPFVFQWDGDWFMIPETGAHHQVELYRCLNFPSQWKLERVLLSGLTAWDPTLAFLFGKWWLFASIPAYGAGSWDELHLFHADSPLGPWTPHRNNPIKSDVRSARPAGRIFEKHGQLYRPAQDCSNRYGYAVSINRILHLSPESYEEVEVDRIIPDWAPNVAGVHTFNQVGNMTVIDCLVRRRKRW</sequence>
<protein>
    <recommendedName>
        <fullName evidence="3">Glucosamine inositolphosphorylceramide transferase 1 N-terminal domain-containing protein</fullName>
    </recommendedName>
</protein>
<accession>A0A537LGC6</accession>
<keyword evidence="1" id="KW-0624">Polysaccharide degradation</keyword>
<dbReference type="GO" id="GO:0045493">
    <property type="term" value="P:xylan catabolic process"/>
    <property type="evidence" value="ECO:0007669"/>
    <property type="project" value="UniProtKB-KW"/>
</dbReference>
<dbReference type="Gene3D" id="2.115.10.20">
    <property type="entry name" value="Glycosyl hydrolase domain, family 43"/>
    <property type="match status" value="1"/>
</dbReference>